<dbReference type="CDD" id="cd01392">
    <property type="entry name" value="HTH_LacI"/>
    <property type="match status" value="1"/>
</dbReference>
<dbReference type="AlphaFoldDB" id="A0A9D9DAX5"/>
<dbReference type="Pfam" id="PF00356">
    <property type="entry name" value="LacI"/>
    <property type="match status" value="1"/>
</dbReference>
<feature type="domain" description="HTH lacI-type" evidence="4">
    <location>
        <begin position="1"/>
        <end position="53"/>
    </location>
</feature>
<dbReference type="PANTHER" id="PTHR30146">
    <property type="entry name" value="LACI-RELATED TRANSCRIPTIONAL REPRESSOR"/>
    <property type="match status" value="1"/>
</dbReference>
<dbReference type="SMART" id="SM00354">
    <property type="entry name" value="HTH_LACI"/>
    <property type="match status" value="1"/>
</dbReference>
<dbReference type="CDD" id="cd06307">
    <property type="entry name" value="PBP1_sugar_binding"/>
    <property type="match status" value="1"/>
</dbReference>
<dbReference type="SUPFAM" id="SSF53822">
    <property type="entry name" value="Periplasmic binding protein-like I"/>
    <property type="match status" value="1"/>
</dbReference>
<dbReference type="GO" id="GO:0003700">
    <property type="term" value="F:DNA-binding transcription factor activity"/>
    <property type="evidence" value="ECO:0007669"/>
    <property type="project" value="TreeGrafter"/>
</dbReference>
<proteinExistence type="predicted"/>
<evidence type="ECO:0000256" key="2">
    <source>
        <dbReference type="ARBA" id="ARBA00023125"/>
    </source>
</evidence>
<accession>A0A9D9DAX5</accession>
<keyword evidence="1" id="KW-0805">Transcription regulation</keyword>
<reference evidence="5" key="2">
    <citation type="journal article" date="2021" name="PeerJ">
        <title>Extensive microbial diversity within the chicken gut microbiome revealed by metagenomics and culture.</title>
        <authorList>
            <person name="Gilroy R."/>
            <person name="Ravi A."/>
            <person name="Getino M."/>
            <person name="Pursley I."/>
            <person name="Horton D.L."/>
            <person name="Alikhan N.F."/>
            <person name="Baker D."/>
            <person name="Gharbi K."/>
            <person name="Hall N."/>
            <person name="Watson M."/>
            <person name="Adriaenssens E.M."/>
            <person name="Foster-Nyarko E."/>
            <person name="Jarju S."/>
            <person name="Secka A."/>
            <person name="Antonio M."/>
            <person name="Oren A."/>
            <person name="Chaudhuri R.R."/>
            <person name="La Ragione R."/>
            <person name="Hildebrand F."/>
            <person name="Pallen M.J."/>
        </authorList>
    </citation>
    <scope>NUCLEOTIDE SEQUENCE</scope>
    <source>
        <strain evidence="5">17213</strain>
    </source>
</reference>
<gene>
    <name evidence="5" type="ORF">IAB19_06605</name>
</gene>
<evidence type="ECO:0000256" key="1">
    <source>
        <dbReference type="ARBA" id="ARBA00023015"/>
    </source>
</evidence>
<keyword evidence="3" id="KW-0804">Transcription</keyword>
<dbReference type="SUPFAM" id="SSF47413">
    <property type="entry name" value="lambda repressor-like DNA-binding domains"/>
    <property type="match status" value="1"/>
</dbReference>
<evidence type="ECO:0000313" key="5">
    <source>
        <dbReference type="EMBL" id="MBO8416030.1"/>
    </source>
</evidence>
<reference evidence="5" key="1">
    <citation type="submission" date="2020-10" db="EMBL/GenBank/DDBJ databases">
        <authorList>
            <person name="Gilroy R."/>
        </authorList>
    </citation>
    <scope>NUCLEOTIDE SEQUENCE</scope>
    <source>
        <strain evidence="5">17213</strain>
    </source>
</reference>
<dbReference type="Pfam" id="PF13407">
    <property type="entry name" value="Peripla_BP_4"/>
    <property type="match status" value="1"/>
</dbReference>
<dbReference type="InterPro" id="IPR010982">
    <property type="entry name" value="Lambda_DNA-bd_dom_sf"/>
</dbReference>
<dbReference type="GO" id="GO:0000976">
    <property type="term" value="F:transcription cis-regulatory region binding"/>
    <property type="evidence" value="ECO:0007669"/>
    <property type="project" value="TreeGrafter"/>
</dbReference>
<sequence length="337" mass="36453">VKSLAEAAGVSRGTVDRVLHNRGAVKPEVALRIKTLAKEFGYVPNRAGRALAASKTPFKIGVLLPSVGNPFFDDVLTGIHKAAADYSDLGLEVIIKELQGYDVAQHLAAIEGLMAKKCHALCLSTVDAPETRRKINELTAASVPVVLLNTDISEVRRLCYVGSDYRQAGATCAGMLALCQGSRHLKILIVTGSQLMLGHNQRIQGLTDELTALGCSFEIANIVESNDSDIRAQEVTLQQLRQHPDINCVYVTGAGVQGVGAALIALERPDIFAISFDEVYTTKELVMEGIIKFTVCQQPERQGYHAVKRAYQALSGQLPADVEDFITDTIIKIKTNL</sequence>
<keyword evidence="2 5" id="KW-0238">DNA-binding</keyword>
<dbReference type="Gene3D" id="1.10.260.40">
    <property type="entry name" value="lambda repressor-like DNA-binding domains"/>
    <property type="match status" value="1"/>
</dbReference>
<protein>
    <submittedName>
        <fullName evidence="5">LacI family DNA-binding transcriptional regulator</fullName>
    </submittedName>
</protein>
<dbReference type="InterPro" id="IPR000843">
    <property type="entry name" value="HTH_LacI"/>
</dbReference>
<dbReference type="GO" id="GO:0055085">
    <property type="term" value="P:transmembrane transport"/>
    <property type="evidence" value="ECO:0007669"/>
    <property type="project" value="UniProtKB-ARBA"/>
</dbReference>
<name>A0A9D9DAX5_9GAMM</name>
<dbReference type="InterPro" id="IPR028082">
    <property type="entry name" value="Peripla_BP_I"/>
</dbReference>
<evidence type="ECO:0000313" key="6">
    <source>
        <dbReference type="Proteomes" id="UP000823631"/>
    </source>
</evidence>
<dbReference type="PANTHER" id="PTHR30146:SF152">
    <property type="entry name" value="TRANSCRIPTIONAL REGULATORY PROTEIN"/>
    <property type="match status" value="1"/>
</dbReference>
<feature type="non-terminal residue" evidence="5">
    <location>
        <position position="1"/>
    </location>
</feature>
<organism evidence="5 6">
    <name type="scientific">Candidatus Avisuccinivibrio stercorigallinarum</name>
    <dbReference type="NCBI Taxonomy" id="2840704"/>
    <lineage>
        <taxon>Bacteria</taxon>
        <taxon>Pseudomonadati</taxon>
        <taxon>Pseudomonadota</taxon>
        <taxon>Gammaproteobacteria</taxon>
        <taxon>Aeromonadales</taxon>
        <taxon>Succinivibrionaceae</taxon>
        <taxon>Succinivibrionaceae incertae sedis</taxon>
        <taxon>Candidatus Avisuccinivibrio</taxon>
    </lineage>
</organism>
<dbReference type="PROSITE" id="PS50932">
    <property type="entry name" value="HTH_LACI_2"/>
    <property type="match status" value="1"/>
</dbReference>
<evidence type="ECO:0000256" key="3">
    <source>
        <dbReference type="ARBA" id="ARBA00023163"/>
    </source>
</evidence>
<dbReference type="Proteomes" id="UP000823631">
    <property type="component" value="Unassembled WGS sequence"/>
</dbReference>
<dbReference type="Gene3D" id="3.40.50.2300">
    <property type="match status" value="2"/>
</dbReference>
<evidence type="ECO:0000259" key="4">
    <source>
        <dbReference type="PROSITE" id="PS50932"/>
    </source>
</evidence>
<dbReference type="InterPro" id="IPR025997">
    <property type="entry name" value="SBP_2_dom"/>
</dbReference>
<dbReference type="EMBL" id="JADINH010000140">
    <property type="protein sequence ID" value="MBO8416030.1"/>
    <property type="molecule type" value="Genomic_DNA"/>
</dbReference>
<comment type="caution">
    <text evidence="5">The sequence shown here is derived from an EMBL/GenBank/DDBJ whole genome shotgun (WGS) entry which is preliminary data.</text>
</comment>